<gene>
    <name evidence="1" type="primary">anmK</name>
    <name evidence="2" type="ORF">EV696_1153</name>
</gene>
<organism evidence="2 3">
    <name type="scientific">Permianibacter aggregans</name>
    <dbReference type="NCBI Taxonomy" id="1510150"/>
    <lineage>
        <taxon>Bacteria</taxon>
        <taxon>Pseudomonadati</taxon>
        <taxon>Pseudomonadota</taxon>
        <taxon>Gammaproteobacteria</taxon>
        <taxon>Pseudomonadales</taxon>
        <taxon>Pseudomonadaceae</taxon>
        <taxon>Permianibacter</taxon>
    </lineage>
</organism>
<comment type="pathway">
    <text evidence="1">Amino-sugar metabolism; 1,6-anhydro-N-acetylmuramate degradation.</text>
</comment>
<dbReference type="NCBIfam" id="NF007139">
    <property type="entry name" value="PRK09585.1-3"/>
    <property type="match status" value="1"/>
</dbReference>
<keyword evidence="1" id="KW-0119">Carbohydrate metabolism</keyword>
<comment type="caution">
    <text evidence="2">The sequence shown here is derived from an EMBL/GenBank/DDBJ whole genome shotgun (WGS) entry which is preliminary data.</text>
</comment>
<dbReference type="GO" id="GO:0006040">
    <property type="term" value="P:amino sugar metabolic process"/>
    <property type="evidence" value="ECO:0007669"/>
    <property type="project" value="InterPro"/>
</dbReference>
<reference evidence="2 3" key="1">
    <citation type="submission" date="2019-03" db="EMBL/GenBank/DDBJ databases">
        <title>Genomic Encyclopedia of Type Strains, Phase IV (KMG-IV): sequencing the most valuable type-strain genomes for metagenomic binning, comparative biology and taxonomic classification.</title>
        <authorList>
            <person name="Goeker M."/>
        </authorList>
    </citation>
    <scope>NUCLEOTIDE SEQUENCE [LARGE SCALE GENOMIC DNA]</scope>
    <source>
        <strain evidence="2 3">DSM 103792</strain>
    </source>
</reference>
<dbReference type="UniPathway" id="UPA00343"/>
<dbReference type="SUPFAM" id="SSF53067">
    <property type="entry name" value="Actin-like ATPase domain"/>
    <property type="match status" value="1"/>
</dbReference>
<dbReference type="Gene3D" id="3.30.420.40">
    <property type="match status" value="2"/>
</dbReference>
<dbReference type="EC" id="2.7.1.170" evidence="1"/>
<accession>A0A4R6UKJ6</accession>
<dbReference type="GO" id="GO:0097175">
    <property type="term" value="P:1,6-anhydro-N-acetyl-beta-muramic acid catabolic process"/>
    <property type="evidence" value="ECO:0007669"/>
    <property type="project" value="UniProtKB-UniRule"/>
</dbReference>
<dbReference type="NCBIfam" id="NF007148">
    <property type="entry name" value="PRK09585.3-2"/>
    <property type="match status" value="1"/>
</dbReference>
<protein>
    <recommendedName>
        <fullName evidence="1">Anhydro-N-acetylmuramic acid kinase</fullName>
        <ecNumber evidence="1">2.7.1.170</ecNumber>
    </recommendedName>
    <alternativeName>
        <fullName evidence="1">AnhMurNAc kinase</fullName>
    </alternativeName>
</protein>
<dbReference type="RefSeq" id="WP_133592067.1">
    <property type="nucleotide sequence ID" value="NZ_CP037953.1"/>
</dbReference>
<name>A0A4R6UKJ6_9GAMM</name>
<dbReference type="OrthoDB" id="9763949at2"/>
<keyword evidence="3" id="KW-1185">Reference proteome</keyword>
<dbReference type="GO" id="GO:0005524">
    <property type="term" value="F:ATP binding"/>
    <property type="evidence" value="ECO:0007669"/>
    <property type="project" value="UniProtKB-UniRule"/>
</dbReference>
<comment type="similarity">
    <text evidence="1">Belongs to the anhydro-N-acetylmuramic acid kinase family.</text>
</comment>
<comment type="function">
    <text evidence="1">Catalyzes the specific phosphorylation of 1,6-anhydro-N-acetylmuramic acid (anhMurNAc) with the simultaneous cleavage of the 1,6-anhydro ring, generating MurNAc-6-P. Is required for the utilization of anhMurNAc either imported from the medium or derived from its own cell wall murein, and thus plays a role in cell wall recycling.</text>
</comment>
<dbReference type="InterPro" id="IPR043129">
    <property type="entry name" value="ATPase_NBD"/>
</dbReference>
<proteinExistence type="inferred from homology"/>
<comment type="catalytic activity">
    <reaction evidence="1">
        <text>1,6-anhydro-N-acetyl-beta-muramate + ATP + H2O = N-acetyl-D-muramate 6-phosphate + ADP + H(+)</text>
        <dbReference type="Rhea" id="RHEA:24952"/>
        <dbReference type="ChEBI" id="CHEBI:15377"/>
        <dbReference type="ChEBI" id="CHEBI:15378"/>
        <dbReference type="ChEBI" id="CHEBI:30616"/>
        <dbReference type="ChEBI" id="CHEBI:58690"/>
        <dbReference type="ChEBI" id="CHEBI:58722"/>
        <dbReference type="ChEBI" id="CHEBI:456216"/>
        <dbReference type="EC" id="2.7.1.170"/>
    </reaction>
</comment>
<dbReference type="PANTHER" id="PTHR30605">
    <property type="entry name" value="ANHYDRO-N-ACETYLMURAMIC ACID KINASE"/>
    <property type="match status" value="1"/>
</dbReference>
<sequence length="370" mass="40007">MAELYIGALSGTSIDGIDVALVRFAPGPELIDTHFHTLPGSLREQLLRLSQPGDNEIDAMGNADVLLGKEFAAAVNALLAKTHTDPTRIRAIGSHGQTIRHRPQNDPCFTLQIGDPNVIAVETGIRVVADFRRKDIALGGQGAPLVPAFHDAIFRSRQVDRVIVNIGGIANLTVLPRGQFSPIIGFDTGPGNTLLDAWCQKMLGQPMDKDGMLAARGRIVPALLQSMLTDPYFGRRPPKTTGREYFSMDWLNHHLKAISRPGVADVQATLLALTVHTIADAIKRLPMLKTPEIYICGGGAHNIAVMRSLQVQLPESKVDKTDVIGVAADWVEAMAFAWLARQRMHEQPGNLPIVTGASRPTVLGSVYLPG</sequence>
<dbReference type="GO" id="GO:0009254">
    <property type="term" value="P:peptidoglycan turnover"/>
    <property type="evidence" value="ECO:0007669"/>
    <property type="project" value="UniProtKB-UniRule"/>
</dbReference>
<keyword evidence="1 2" id="KW-0418">Kinase</keyword>
<keyword evidence="1" id="KW-0547">Nucleotide-binding</keyword>
<dbReference type="UniPathway" id="UPA00544"/>
<dbReference type="EMBL" id="SNYM01000015">
    <property type="protein sequence ID" value="TDQ46009.1"/>
    <property type="molecule type" value="Genomic_DNA"/>
</dbReference>
<dbReference type="CDD" id="cd24050">
    <property type="entry name" value="ASKHA_NBD_ANMK"/>
    <property type="match status" value="1"/>
</dbReference>
<dbReference type="AlphaFoldDB" id="A0A4R6UKJ6"/>
<keyword evidence="1" id="KW-0067">ATP-binding</keyword>
<evidence type="ECO:0000256" key="1">
    <source>
        <dbReference type="HAMAP-Rule" id="MF_01270"/>
    </source>
</evidence>
<comment type="pathway">
    <text evidence="1">Cell wall biogenesis; peptidoglycan recycling.</text>
</comment>
<dbReference type="InterPro" id="IPR005338">
    <property type="entry name" value="Anhydro_N_Ac-Mur_kinase"/>
</dbReference>
<dbReference type="Proteomes" id="UP000295375">
    <property type="component" value="Unassembled WGS sequence"/>
</dbReference>
<dbReference type="GO" id="GO:0016773">
    <property type="term" value="F:phosphotransferase activity, alcohol group as acceptor"/>
    <property type="evidence" value="ECO:0007669"/>
    <property type="project" value="UniProtKB-UniRule"/>
</dbReference>
<feature type="binding site" evidence="1">
    <location>
        <begin position="11"/>
        <end position="18"/>
    </location>
    <ligand>
        <name>ATP</name>
        <dbReference type="ChEBI" id="CHEBI:30616"/>
    </ligand>
</feature>
<dbReference type="PANTHER" id="PTHR30605:SF0">
    <property type="entry name" value="ANHYDRO-N-ACETYLMURAMIC ACID KINASE"/>
    <property type="match status" value="1"/>
</dbReference>
<dbReference type="Pfam" id="PF03702">
    <property type="entry name" value="AnmK"/>
    <property type="match status" value="1"/>
</dbReference>
<dbReference type="HAMAP" id="MF_01270">
    <property type="entry name" value="AnhMurNAc_kinase"/>
    <property type="match status" value="1"/>
</dbReference>
<dbReference type="GO" id="GO:0016301">
    <property type="term" value="F:kinase activity"/>
    <property type="evidence" value="ECO:0007669"/>
    <property type="project" value="UniProtKB-KW"/>
</dbReference>
<evidence type="ECO:0000313" key="2">
    <source>
        <dbReference type="EMBL" id="TDQ46009.1"/>
    </source>
</evidence>
<keyword evidence="1" id="KW-0808">Transferase</keyword>
<evidence type="ECO:0000313" key="3">
    <source>
        <dbReference type="Proteomes" id="UP000295375"/>
    </source>
</evidence>